<evidence type="ECO:0000313" key="24">
    <source>
        <dbReference type="RefSeq" id="XP_054841205.1"/>
    </source>
</evidence>
<dbReference type="CTD" id="9984"/>
<evidence type="ECO:0000256" key="15">
    <source>
        <dbReference type="ARBA" id="ARBA00023125"/>
    </source>
</evidence>
<evidence type="ECO:0000256" key="4">
    <source>
        <dbReference type="ARBA" id="ARBA00022448"/>
    </source>
</evidence>
<dbReference type="Pfam" id="PF00531">
    <property type="entry name" value="Death"/>
    <property type="match status" value="1"/>
</dbReference>
<dbReference type="Pfam" id="PF11957">
    <property type="entry name" value="efThoc1"/>
    <property type="match status" value="1"/>
</dbReference>
<dbReference type="GO" id="GO:0006915">
    <property type="term" value="P:apoptotic process"/>
    <property type="evidence" value="ECO:0007669"/>
    <property type="project" value="UniProtKB-KW"/>
</dbReference>
<keyword evidence="9" id="KW-0053">Apoptosis</keyword>
<sequence length="661" mass="76383">MSPPPPPPPLFSLPEARLRFTNCTRDALNNKTIKPLLSAFSQIPGSENEKKFTLDQAFRVVLEEEIINKASCENVLAIISLAINGVTEGICTASTPFVLLGDVLDCLPLDQCDRIFTFVEKNVTTWKSNTFYSAGKNYLLRMCNDLLRRLSKSQNTVFCGRIQLFLARLFPLSEKSGLNLQSQFNLENITVFNTNEQESTLGQKHIEEREEGMEVEEGEMGDDEAPTSCSIPIDYNLYRKFWSLQDYFRNPVQCYEKISWKTFLKYSEEVLAVFKSYKLDDTQASRKKLEELKTGGEHVYFAKFLTSEKLMDLQLSDSNFRRHILLQYLILFQYLKGQVKFKSSNYVLTDEQSLWIEDTTKLVYQLLSENPPDGERFSKMVEHILNTEENWNSWKNEGCPSFVKERLGDSKQIRPFVRKRPAPEDFLGKGPNKKILMGNEELTRLWNLCPDNMEACKSESREYMPTLEEFFEEAIEQAVPENMVENEYKAVNNSNYGWRALRLLARRSPHFFQPTNQQFKSLPEYLENMVIKLAKELPPPSEEIKTGEDEDEEDNDALLKENNESPDVQRDKLVTGEQIELFANRLSEYWKLLAPYLDMKDSDIRQIESDSEDVKMRAKQLLVAWQDQEEIPATLENLITALNKAGLHDLAESLTNDTENS</sequence>
<evidence type="ECO:0000313" key="23">
    <source>
        <dbReference type="Proteomes" id="UP001190640"/>
    </source>
</evidence>
<feature type="domain" description="Death" evidence="22">
    <location>
        <begin position="575"/>
        <end position="658"/>
    </location>
</feature>
<dbReference type="RefSeq" id="XP_054841205.1">
    <property type="nucleotide sequence ID" value="XM_054985230.1"/>
</dbReference>
<dbReference type="Proteomes" id="UP001190640">
    <property type="component" value="Chromosome 7"/>
</dbReference>
<evidence type="ECO:0000256" key="12">
    <source>
        <dbReference type="ARBA" id="ARBA00022884"/>
    </source>
</evidence>
<evidence type="ECO:0000256" key="18">
    <source>
        <dbReference type="ARBA" id="ARBA00023242"/>
    </source>
</evidence>
<keyword evidence="18" id="KW-0539">Nucleus</keyword>
<keyword evidence="14" id="KW-0805">Transcription regulation</keyword>
<dbReference type="PANTHER" id="PTHR13265">
    <property type="entry name" value="THO COMPLEX SUBUNIT 1"/>
    <property type="match status" value="1"/>
</dbReference>
<reference evidence="24" key="1">
    <citation type="submission" date="2025-08" db="UniProtKB">
        <authorList>
            <consortium name="RefSeq"/>
        </authorList>
    </citation>
    <scope>IDENTIFICATION</scope>
    <source>
        <tissue evidence="24">Blood</tissue>
    </source>
</reference>
<dbReference type="SUPFAM" id="SSF47986">
    <property type="entry name" value="DEATH domain"/>
    <property type="match status" value="1"/>
</dbReference>
<dbReference type="KEGG" id="emc:129333513"/>
<proteinExistence type="inferred from homology"/>
<evidence type="ECO:0000256" key="7">
    <source>
        <dbReference type="ARBA" id="ARBA00022553"/>
    </source>
</evidence>
<dbReference type="InterPro" id="IPR000488">
    <property type="entry name" value="Death_dom"/>
</dbReference>
<keyword evidence="11" id="KW-0832">Ubl conjugation</keyword>
<dbReference type="GO" id="GO:0006397">
    <property type="term" value="P:mRNA processing"/>
    <property type="evidence" value="ECO:0007669"/>
    <property type="project" value="UniProtKB-KW"/>
</dbReference>
<evidence type="ECO:0000256" key="16">
    <source>
        <dbReference type="ARBA" id="ARBA00023163"/>
    </source>
</evidence>
<keyword evidence="4" id="KW-0813">Transport</keyword>
<keyword evidence="17" id="KW-0508">mRNA splicing</keyword>
<dbReference type="AlphaFoldDB" id="A0AA97L3J8"/>
<evidence type="ECO:0000259" key="22">
    <source>
        <dbReference type="PROSITE" id="PS50017"/>
    </source>
</evidence>
<gene>
    <name evidence="24" type="primary">THOC1</name>
</gene>
<keyword evidence="12" id="KW-0694">RNA-binding</keyword>
<dbReference type="GO" id="GO:0005654">
    <property type="term" value="C:nucleoplasm"/>
    <property type="evidence" value="ECO:0007669"/>
    <property type="project" value="UniProtKB-SubCell"/>
</dbReference>
<organism evidence="23 24">
    <name type="scientific">Eublepharis macularius</name>
    <name type="common">Leopard gecko</name>
    <name type="synonym">Cyrtodactylus macularius</name>
    <dbReference type="NCBI Taxonomy" id="481883"/>
    <lineage>
        <taxon>Eukaryota</taxon>
        <taxon>Metazoa</taxon>
        <taxon>Chordata</taxon>
        <taxon>Craniata</taxon>
        <taxon>Vertebrata</taxon>
        <taxon>Euteleostomi</taxon>
        <taxon>Lepidosauria</taxon>
        <taxon>Squamata</taxon>
        <taxon>Bifurcata</taxon>
        <taxon>Gekkota</taxon>
        <taxon>Eublepharidae</taxon>
        <taxon>Eublepharinae</taxon>
        <taxon>Eublepharis</taxon>
    </lineage>
</organism>
<evidence type="ECO:0000256" key="1">
    <source>
        <dbReference type="ARBA" id="ARBA00004109"/>
    </source>
</evidence>
<dbReference type="FunFam" id="1.10.533.10:FF:000025">
    <property type="entry name" value="THO complex subunit 1"/>
    <property type="match status" value="1"/>
</dbReference>
<name>A0AA97L3J8_EUBMA</name>
<evidence type="ECO:0000256" key="10">
    <source>
        <dbReference type="ARBA" id="ARBA00022816"/>
    </source>
</evidence>
<dbReference type="GeneID" id="129333513"/>
<evidence type="ECO:0000256" key="5">
    <source>
        <dbReference type="ARBA" id="ARBA00022490"/>
    </source>
</evidence>
<evidence type="ECO:0000256" key="2">
    <source>
        <dbReference type="ARBA" id="ARBA00004496"/>
    </source>
</evidence>
<keyword evidence="23" id="KW-1185">Reference proteome</keyword>
<dbReference type="PROSITE" id="PS50017">
    <property type="entry name" value="DEATH_DOMAIN"/>
    <property type="match status" value="1"/>
</dbReference>
<dbReference type="InterPro" id="IPR011029">
    <property type="entry name" value="DEATH-like_dom_sf"/>
</dbReference>
<evidence type="ECO:0000256" key="14">
    <source>
        <dbReference type="ARBA" id="ARBA00023015"/>
    </source>
</evidence>
<keyword evidence="15" id="KW-0238">DNA-binding</keyword>
<dbReference type="GO" id="GO:0006406">
    <property type="term" value="P:mRNA export from nucleus"/>
    <property type="evidence" value="ECO:0007669"/>
    <property type="project" value="TreeGrafter"/>
</dbReference>
<keyword evidence="7" id="KW-0597">Phosphoprotein</keyword>
<dbReference type="Gene3D" id="1.10.533.10">
    <property type="entry name" value="Death Domain, Fas"/>
    <property type="match status" value="1"/>
</dbReference>
<dbReference type="GO" id="GO:0016363">
    <property type="term" value="C:nuclear matrix"/>
    <property type="evidence" value="ECO:0007669"/>
    <property type="project" value="UniProtKB-SubCell"/>
</dbReference>
<keyword evidence="13" id="KW-0007">Acetylation</keyword>
<keyword evidence="16" id="KW-0804">Transcription</keyword>
<keyword evidence="8" id="KW-0507">mRNA processing</keyword>
<evidence type="ECO:0000256" key="9">
    <source>
        <dbReference type="ARBA" id="ARBA00022703"/>
    </source>
</evidence>
<dbReference type="GO" id="GO:0008380">
    <property type="term" value="P:RNA splicing"/>
    <property type="evidence" value="ECO:0007669"/>
    <property type="project" value="UniProtKB-KW"/>
</dbReference>
<keyword evidence="10" id="KW-0509">mRNA transport</keyword>
<dbReference type="GO" id="GO:0007165">
    <property type="term" value="P:signal transduction"/>
    <property type="evidence" value="ECO:0007669"/>
    <property type="project" value="InterPro"/>
</dbReference>
<evidence type="ECO:0000256" key="19">
    <source>
        <dbReference type="ARBA" id="ARBA00061272"/>
    </source>
</evidence>
<dbReference type="GO" id="GO:0000445">
    <property type="term" value="C:THO complex part of transcription export complex"/>
    <property type="evidence" value="ECO:0007669"/>
    <property type="project" value="TreeGrafter"/>
</dbReference>
<comment type="similarity">
    <text evidence="19">Belongs to the THOC1 family.</text>
</comment>
<evidence type="ECO:0000256" key="3">
    <source>
        <dbReference type="ARBA" id="ARBA00004642"/>
    </source>
</evidence>
<dbReference type="InterPro" id="IPR021861">
    <property type="entry name" value="THO_THOC1"/>
</dbReference>
<keyword evidence="5" id="KW-0963">Cytoplasm</keyword>
<evidence type="ECO:0000256" key="6">
    <source>
        <dbReference type="ARBA" id="ARBA00022499"/>
    </source>
</evidence>
<dbReference type="CDD" id="cd08318">
    <property type="entry name" value="Death_NMPP84"/>
    <property type="match status" value="1"/>
</dbReference>
<keyword evidence="6" id="KW-1017">Isopeptide bond</keyword>
<dbReference type="GO" id="GO:0003723">
    <property type="term" value="F:RNA binding"/>
    <property type="evidence" value="ECO:0007669"/>
    <property type="project" value="UniProtKB-KW"/>
</dbReference>
<dbReference type="GO" id="GO:0005737">
    <property type="term" value="C:cytoplasm"/>
    <property type="evidence" value="ECO:0007669"/>
    <property type="project" value="UniProtKB-SubCell"/>
</dbReference>
<evidence type="ECO:0000256" key="17">
    <source>
        <dbReference type="ARBA" id="ARBA00023187"/>
    </source>
</evidence>
<evidence type="ECO:0000256" key="8">
    <source>
        <dbReference type="ARBA" id="ARBA00022664"/>
    </source>
</evidence>
<evidence type="ECO:0000256" key="11">
    <source>
        <dbReference type="ARBA" id="ARBA00022843"/>
    </source>
</evidence>
<evidence type="ECO:0000256" key="13">
    <source>
        <dbReference type="ARBA" id="ARBA00022990"/>
    </source>
</evidence>
<dbReference type="SMART" id="SM00005">
    <property type="entry name" value="DEATH"/>
    <property type="match status" value="1"/>
</dbReference>
<dbReference type="GO" id="GO:0003677">
    <property type="term" value="F:DNA binding"/>
    <property type="evidence" value="ECO:0007669"/>
    <property type="project" value="UniProtKB-KW"/>
</dbReference>
<dbReference type="PANTHER" id="PTHR13265:SF2">
    <property type="entry name" value="THO COMPLEX SUBUNIT 1"/>
    <property type="match status" value="1"/>
</dbReference>
<accession>A0AA97L3J8</accession>
<evidence type="ECO:0000256" key="21">
    <source>
        <dbReference type="ARBA" id="ARBA00080564"/>
    </source>
</evidence>
<protein>
    <recommendedName>
        <fullName evidence="20">THO complex subunit 1</fullName>
    </recommendedName>
    <alternativeName>
        <fullName evidence="21">Nuclear matrix protein p84</fullName>
    </alternativeName>
</protein>
<evidence type="ECO:0000256" key="20">
    <source>
        <dbReference type="ARBA" id="ARBA00069888"/>
    </source>
</evidence>
<comment type="subcellular location">
    <subcellularLocation>
        <location evidence="2">Cytoplasm</location>
    </subcellularLocation>
    <subcellularLocation>
        <location evidence="1">Nucleus matrix</location>
    </subcellularLocation>
    <subcellularLocation>
        <location evidence="3">Nucleus</location>
        <location evidence="3">Nucleoplasm</location>
    </subcellularLocation>
</comment>